<name>A0AA35USM6_METCP</name>
<evidence type="ECO:0000313" key="1">
    <source>
        <dbReference type="EMBL" id="CAI8744159.1"/>
    </source>
</evidence>
<sequence>MRHLGMDSLRALTSVEIQVTWMYQPCHPWLLDSGTNPPGADLHFPEGRQAGWPAVSPCRNDERCGIHLFTLSDRQHDISQ</sequence>
<dbReference type="Proteomes" id="UP001158598">
    <property type="component" value="Chromosome"/>
</dbReference>
<protein>
    <submittedName>
        <fullName evidence="1">Uncharacterized protein</fullName>
    </submittedName>
</protein>
<proteinExistence type="predicted"/>
<dbReference type="EMBL" id="OX458332">
    <property type="protein sequence ID" value="CAI8744159.1"/>
    <property type="molecule type" value="Genomic_DNA"/>
</dbReference>
<dbReference type="AlphaFoldDB" id="A0AA35USM6"/>
<reference evidence="1" key="1">
    <citation type="submission" date="2023-03" db="EMBL/GenBank/DDBJ databases">
        <authorList>
            <person name="Pearce D."/>
        </authorList>
    </citation>
    <scope>NUCLEOTIDE SEQUENCE</scope>
    <source>
        <strain evidence="1">Mc</strain>
    </source>
</reference>
<gene>
    <name evidence="1" type="ORF">MCNOR_0520</name>
</gene>
<accession>A0AA35USM6</accession>
<evidence type="ECO:0000313" key="2">
    <source>
        <dbReference type="Proteomes" id="UP001158598"/>
    </source>
</evidence>
<organism evidence="1 2">
    <name type="scientific">Methylococcus capsulatus</name>
    <dbReference type="NCBI Taxonomy" id="414"/>
    <lineage>
        <taxon>Bacteria</taxon>
        <taxon>Pseudomonadati</taxon>
        <taxon>Pseudomonadota</taxon>
        <taxon>Gammaproteobacteria</taxon>
        <taxon>Methylococcales</taxon>
        <taxon>Methylococcaceae</taxon>
        <taxon>Methylococcus</taxon>
    </lineage>
</organism>